<proteinExistence type="predicted"/>
<reference evidence="2 3" key="1">
    <citation type="submission" date="2014-07" db="EMBL/GenBank/DDBJ databases">
        <title>Methanogenic archaea and the global carbon cycle.</title>
        <authorList>
            <person name="Henriksen J.R."/>
            <person name="Luke J."/>
            <person name="Reinhart S."/>
            <person name="Benedict M.N."/>
            <person name="Youngblut N.D."/>
            <person name="Metcalf M.E."/>
            <person name="Whitaker R.J."/>
            <person name="Metcalf W.W."/>
        </authorList>
    </citation>
    <scope>NUCLEOTIDE SEQUENCE [LARGE SCALE GENOMIC DNA]</scope>
    <source>
        <strain evidence="2 3">Z-7289</strain>
    </source>
</reference>
<sequence length="72" mass="8257">MAEEANVEPIDPMEKERGGRKRPLVSGEKYDEEVRTEFVEEEKTEVEEAKVEPIHPSEQRGGKKKSLLDTCK</sequence>
<dbReference type="GeneID" id="24807291"/>
<accession>A0A0E3S5Q5</accession>
<evidence type="ECO:0000313" key="2">
    <source>
        <dbReference type="EMBL" id="AKB75721.1"/>
    </source>
</evidence>
<dbReference type="PATRIC" id="fig|1434111.4.peg.3264"/>
<dbReference type="RefSeq" id="WP_048127453.1">
    <property type="nucleotide sequence ID" value="NZ_CP009515.1"/>
</dbReference>
<gene>
    <name evidence="2" type="ORF">MSLAZ_2460</name>
</gene>
<protein>
    <submittedName>
        <fullName evidence="2">Uncharacterized protein</fullName>
    </submittedName>
</protein>
<feature type="compositionally biased region" description="Basic and acidic residues" evidence="1">
    <location>
        <begin position="28"/>
        <end position="38"/>
    </location>
</feature>
<dbReference type="KEGG" id="mls:MSLAZ_2460"/>
<name>A0A0E3S5Q5_9EURY</name>
<feature type="region of interest" description="Disordered" evidence="1">
    <location>
        <begin position="1"/>
        <end position="72"/>
    </location>
</feature>
<organism evidence="2 3">
    <name type="scientific">Methanosarcina lacustris Z-7289</name>
    <dbReference type="NCBI Taxonomy" id="1434111"/>
    <lineage>
        <taxon>Archaea</taxon>
        <taxon>Methanobacteriati</taxon>
        <taxon>Methanobacteriota</taxon>
        <taxon>Stenosarchaea group</taxon>
        <taxon>Methanomicrobia</taxon>
        <taxon>Methanosarcinales</taxon>
        <taxon>Methanosarcinaceae</taxon>
        <taxon>Methanosarcina</taxon>
    </lineage>
</organism>
<evidence type="ECO:0000256" key="1">
    <source>
        <dbReference type="SAM" id="MobiDB-lite"/>
    </source>
</evidence>
<feature type="compositionally biased region" description="Basic and acidic residues" evidence="1">
    <location>
        <begin position="46"/>
        <end position="61"/>
    </location>
</feature>
<dbReference type="EMBL" id="CP009515">
    <property type="protein sequence ID" value="AKB75721.1"/>
    <property type="molecule type" value="Genomic_DNA"/>
</dbReference>
<dbReference type="OrthoDB" id="137776at2157"/>
<evidence type="ECO:0000313" key="3">
    <source>
        <dbReference type="Proteomes" id="UP000033072"/>
    </source>
</evidence>
<keyword evidence="3" id="KW-1185">Reference proteome</keyword>
<dbReference type="AlphaFoldDB" id="A0A0E3S5Q5"/>
<dbReference type="Proteomes" id="UP000033072">
    <property type="component" value="Chromosome"/>
</dbReference>
<dbReference type="STRING" id="1434111.MSLAZ_2460"/>
<dbReference type="HOGENOM" id="CLU_2712848_0_0_2"/>